<dbReference type="Gene3D" id="1.25.40.10">
    <property type="entry name" value="Tetratricopeptide repeat domain"/>
    <property type="match status" value="2"/>
</dbReference>
<comment type="similarity">
    <text evidence="2">Belongs to the crooked-neck family.</text>
</comment>
<dbReference type="InterPro" id="IPR055430">
    <property type="entry name" value="HAT_Syf1_CNRKL1_C"/>
</dbReference>
<name>A0ABR1JJJ6_9AGAR</name>
<accession>A0ABR1JJJ6</accession>
<feature type="domain" description="Pre-mRNA-splicing factor Syf1/CRNKL1-like C-terminal HAT-repeats" evidence="11">
    <location>
        <begin position="399"/>
        <end position="576"/>
    </location>
</feature>
<evidence type="ECO:0000256" key="2">
    <source>
        <dbReference type="ARBA" id="ARBA00008644"/>
    </source>
</evidence>
<feature type="region of interest" description="Disordered" evidence="10">
    <location>
        <begin position="715"/>
        <end position="737"/>
    </location>
</feature>
<reference evidence="13 14" key="1">
    <citation type="submission" date="2024-01" db="EMBL/GenBank/DDBJ databases">
        <title>A draft genome for the cacao thread blight pathogen Marasmiellus scandens.</title>
        <authorList>
            <person name="Baruah I.K."/>
            <person name="Leung J."/>
            <person name="Bukari Y."/>
            <person name="Amoako-Attah I."/>
            <person name="Meinhardt L.W."/>
            <person name="Bailey B.A."/>
            <person name="Cohen S.P."/>
        </authorList>
    </citation>
    <scope>NUCLEOTIDE SEQUENCE [LARGE SCALE GENOMIC DNA]</scope>
    <source>
        <strain evidence="13 14">GH-19</strain>
    </source>
</reference>
<dbReference type="SUPFAM" id="SSF48452">
    <property type="entry name" value="TPR-like"/>
    <property type="match status" value="4"/>
</dbReference>
<comment type="caution">
    <text evidence="13">The sequence shown here is derived from an EMBL/GenBank/DDBJ whole genome shotgun (WGS) entry which is preliminary data.</text>
</comment>
<dbReference type="Proteomes" id="UP001498398">
    <property type="component" value="Unassembled WGS sequence"/>
</dbReference>
<keyword evidence="4" id="KW-0507">mRNA processing</keyword>
<evidence type="ECO:0000313" key="14">
    <source>
        <dbReference type="Proteomes" id="UP001498398"/>
    </source>
</evidence>
<evidence type="ECO:0000256" key="1">
    <source>
        <dbReference type="ARBA" id="ARBA00004123"/>
    </source>
</evidence>
<evidence type="ECO:0000259" key="11">
    <source>
        <dbReference type="Pfam" id="PF23231"/>
    </source>
</evidence>
<sequence>MDGRAPRVKNRAPAAIQITAEQLLREAQERQESAFRAPKQRVEDFEELHEYRGRKRKEFEERIRRTRGSIKEWLQYANWESSQNEFARSRSVFERALDVDPRSIQLWLSYTEMELKSRNVQHARNLFDRAVTLLPRVDQLWYKYVYLEELLQNVPGARQVFERWMQWEPDDKAWQAYIKMEERYQELDRASAIYERWIAVRPEPRVWVKWAKFEEERGRLDKAREVFQTALEFFGDDEEQIEKAQAVFSAFAKMETRLKEYDRARVIYKFALERIPRSKSVALYAAYTKFEKQHGTRTTLESTVLGKRRIQYEEELSHDGRNYDVWFDYARLEEGALKDLRDDGATAEEEEAAIGRVREVYERAVAQVPPGNEKRHWRRYIFLWLDYALFEEIETKDYDRTRQIYQTAVSIVPHKVFTFAKLWLLFAKFEVRRLELGSARKILGTAIGMCPKEKLFKGYIELEVELREFDRARKLYEKYIEFDPANASAWIKFAELESQLQDFARTRAIFELGISQSPLSMPELLWKAYVDFEVEEGEREAARSLYERLIQLSGHVKVWISYALFEAEAMPLPRAEREEDEEEDEEAEQKMVPGDPDRARTVFDRAYQDLKSKGLKSERVALLEVWKSFEENQDNEEGVKKVQNMMPVVSKKRHVDEETGQTVEDWELVFADDERESNPSTFMFMKMAHAWKAQQAQKSASVADNSSSKMLSGFVAASKRTEDDATSDVASSHGGDD</sequence>
<gene>
    <name evidence="13" type="primary">CLF1</name>
    <name evidence="13" type="ORF">VKT23_007333</name>
</gene>
<keyword evidence="5" id="KW-0747">Spliceosome</keyword>
<evidence type="ECO:0000256" key="7">
    <source>
        <dbReference type="ARBA" id="ARBA00023187"/>
    </source>
</evidence>
<dbReference type="PANTHER" id="PTHR11246">
    <property type="entry name" value="PRE-MRNA SPLICING FACTOR"/>
    <property type="match status" value="1"/>
</dbReference>
<evidence type="ECO:0000256" key="6">
    <source>
        <dbReference type="ARBA" id="ARBA00022737"/>
    </source>
</evidence>
<keyword evidence="8" id="KW-0539">Nucleus</keyword>
<feature type="compositionally biased region" description="Acidic residues" evidence="10">
    <location>
        <begin position="578"/>
        <end position="587"/>
    </location>
</feature>
<evidence type="ECO:0000313" key="13">
    <source>
        <dbReference type="EMBL" id="KAK7462748.1"/>
    </source>
</evidence>
<evidence type="ECO:0000259" key="12">
    <source>
        <dbReference type="Pfam" id="PF23233"/>
    </source>
</evidence>
<evidence type="ECO:0000256" key="3">
    <source>
        <dbReference type="ARBA" id="ARBA00011524"/>
    </source>
</evidence>
<feature type="region of interest" description="Disordered" evidence="10">
    <location>
        <begin position="573"/>
        <end position="597"/>
    </location>
</feature>
<dbReference type="InterPro" id="IPR045075">
    <property type="entry name" value="Syf1-like"/>
</dbReference>
<evidence type="ECO:0000256" key="4">
    <source>
        <dbReference type="ARBA" id="ARBA00022664"/>
    </source>
</evidence>
<feature type="domain" description="Pre-mRNA-splicing factor Syf1-like N-terminal HAT-repeats" evidence="12">
    <location>
        <begin position="58"/>
        <end position="203"/>
    </location>
</feature>
<evidence type="ECO:0000256" key="9">
    <source>
        <dbReference type="ARBA" id="ARBA00037040"/>
    </source>
</evidence>
<evidence type="ECO:0000256" key="8">
    <source>
        <dbReference type="ARBA" id="ARBA00023242"/>
    </source>
</evidence>
<dbReference type="Pfam" id="PF23233">
    <property type="entry name" value="HAT_Syf1_CNRKL1_N"/>
    <property type="match status" value="1"/>
</dbReference>
<dbReference type="InterPro" id="IPR055433">
    <property type="entry name" value="HAT_Syf1-like_N"/>
</dbReference>
<comment type="subunit">
    <text evidence="3">Associated with the spliceosome.</text>
</comment>
<comment type="function">
    <text evidence="9">Involved in pre-mRNA splicing and cell cycle progression. Required for the spliceosome assembly and initiation of the DNA replication.</text>
</comment>
<proteinExistence type="inferred from homology"/>
<comment type="subcellular location">
    <subcellularLocation>
        <location evidence="1">Nucleus</location>
    </subcellularLocation>
</comment>
<dbReference type="InterPro" id="IPR003107">
    <property type="entry name" value="HAT"/>
</dbReference>
<dbReference type="InterPro" id="IPR011990">
    <property type="entry name" value="TPR-like_helical_dom_sf"/>
</dbReference>
<dbReference type="SMART" id="SM00386">
    <property type="entry name" value="HAT"/>
    <property type="match status" value="15"/>
</dbReference>
<dbReference type="EMBL" id="JBANRG010000010">
    <property type="protein sequence ID" value="KAK7462748.1"/>
    <property type="molecule type" value="Genomic_DNA"/>
</dbReference>
<dbReference type="Pfam" id="PF23231">
    <property type="entry name" value="HAT_Syf1_CNRKL1_C"/>
    <property type="match status" value="2"/>
</dbReference>
<protein>
    <submittedName>
        <fullName evidence="13">NineTeen Complex (NTC) component</fullName>
    </submittedName>
</protein>
<keyword evidence="7" id="KW-0508">mRNA splicing</keyword>
<keyword evidence="6" id="KW-0677">Repeat</keyword>
<evidence type="ECO:0000256" key="5">
    <source>
        <dbReference type="ARBA" id="ARBA00022728"/>
    </source>
</evidence>
<dbReference type="PANTHER" id="PTHR11246:SF3">
    <property type="entry name" value="CROOKED NECK-LIKE PROTEIN 1"/>
    <property type="match status" value="1"/>
</dbReference>
<keyword evidence="14" id="KW-1185">Reference proteome</keyword>
<feature type="domain" description="Pre-mRNA-splicing factor Syf1/CRNKL1-like C-terminal HAT-repeats" evidence="11">
    <location>
        <begin position="221"/>
        <end position="311"/>
    </location>
</feature>
<evidence type="ECO:0000256" key="10">
    <source>
        <dbReference type="SAM" id="MobiDB-lite"/>
    </source>
</evidence>
<organism evidence="13 14">
    <name type="scientific">Marasmiellus scandens</name>
    <dbReference type="NCBI Taxonomy" id="2682957"/>
    <lineage>
        <taxon>Eukaryota</taxon>
        <taxon>Fungi</taxon>
        <taxon>Dikarya</taxon>
        <taxon>Basidiomycota</taxon>
        <taxon>Agaricomycotina</taxon>
        <taxon>Agaricomycetes</taxon>
        <taxon>Agaricomycetidae</taxon>
        <taxon>Agaricales</taxon>
        <taxon>Marasmiineae</taxon>
        <taxon>Omphalotaceae</taxon>
        <taxon>Marasmiellus</taxon>
    </lineage>
</organism>